<comment type="caution">
    <text evidence="6">The sequence shown here is derived from an EMBL/GenBank/DDBJ whole genome shotgun (WGS) entry which is preliminary data.</text>
</comment>
<evidence type="ECO:0000256" key="2">
    <source>
        <dbReference type="ARBA" id="ARBA00022679"/>
    </source>
</evidence>
<feature type="domain" description="Nucleoside phosphorylase" evidence="5">
    <location>
        <begin position="2"/>
        <end position="241"/>
    </location>
</feature>
<organism evidence="6 7">
    <name type="scientific">Thermovibrio guaymasensis</name>
    <dbReference type="NCBI Taxonomy" id="240167"/>
    <lineage>
        <taxon>Bacteria</taxon>
        <taxon>Pseudomonadati</taxon>
        <taxon>Aquificota</taxon>
        <taxon>Aquificia</taxon>
        <taxon>Desulfurobacteriales</taxon>
        <taxon>Desulfurobacteriaceae</taxon>
        <taxon>Thermovibrio</taxon>
    </lineage>
</organism>
<proteinExistence type="inferred from homology"/>
<reference evidence="6 7" key="1">
    <citation type="submission" date="2018-10" db="EMBL/GenBank/DDBJ databases">
        <title>Genomic Encyclopedia of Type Strains, Phase IV (KMG-IV): sequencing the most valuable type-strain genomes for metagenomic binning, comparative biology and taxonomic classification.</title>
        <authorList>
            <person name="Goeker M."/>
        </authorList>
    </citation>
    <scope>NUCLEOTIDE SEQUENCE [LARGE SCALE GENOMIC DNA]</scope>
    <source>
        <strain evidence="6 7">DSM 15521</strain>
    </source>
</reference>
<dbReference type="InterPro" id="IPR035994">
    <property type="entry name" value="Nucleoside_phosphorylase_sf"/>
</dbReference>
<gene>
    <name evidence="4" type="primary">mtnP</name>
    <name evidence="6" type="ORF">C7457_0148</name>
</gene>
<dbReference type="GO" id="GO:0005829">
    <property type="term" value="C:cytosol"/>
    <property type="evidence" value="ECO:0007669"/>
    <property type="project" value="TreeGrafter"/>
</dbReference>
<dbReference type="CDD" id="cd09010">
    <property type="entry name" value="MTAP_SsMTAPII_like_MTIP"/>
    <property type="match status" value="1"/>
</dbReference>
<dbReference type="RefSeq" id="WP_121169509.1">
    <property type="nucleotide sequence ID" value="NZ_RBIE01000001.1"/>
</dbReference>
<feature type="binding site" evidence="4">
    <location>
        <position position="9"/>
    </location>
    <ligand>
        <name>phosphate</name>
        <dbReference type="ChEBI" id="CHEBI:43474"/>
    </ligand>
</feature>
<keyword evidence="2 4" id="KW-0808">Transferase</keyword>
<comment type="similarity">
    <text evidence="4">Belongs to the PNP/MTAP phosphorylase family. MTAP subfamily.</text>
</comment>
<comment type="subunit">
    <text evidence="4">Homohexamer. Dimer of a homotrimer.</text>
</comment>
<feature type="binding site" evidence="4">
    <location>
        <begin position="51"/>
        <end position="52"/>
    </location>
    <ligand>
        <name>phosphate</name>
        <dbReference type="ChEBI" id="CHEBI:43474"/>
    </ligand>
</feature>
<comment type="function">
    <text evidence="4">Catalyzes the reversible phosphorylation of S-methyl-5'-thioadenosine (MTA) to adenine and 5-methylthioribose-1-phosphate. Involved in the breakdown of MTA, a major by-product of polyamine biosynthesis. Responsible for the first step in the methionine salvage pathway after MTA has been generated from S-adenosylmethionine. Has broad substrate specificity with 6-aminopurine nucleosides as preferred substrates.</text>
</comment>
<keyword evidence="1 4" id="KW-0328">Glycosyltransferase</keyword>
<evidence type="ECO:0000313" key="6">
    <source>
        <dbReference type="EMBL" id="RKQ63283.1"/>
    </source>
</evidence>
<dbReference type="NCBIfam" id="TIGR01694">
    <property type="entry name" value="MTAP"/>
    <property type="match status" value="1"/>
</dbReference>
<dbReference type="InterPro" id="IPR000845">
    <property type="entry name" value="Nucleoside_phosphorylase_d"/>
</dbReference>
<feature type="binding site" evidence="4">
    <location>
        <begin position="206"/>
        <end position="208"/>
    </location>
    <ligand>
        <name>substrate</name>
    </ligand>
</feature>
<dbReference type="PANTHER" id="PTHR42679:SF2">
    <property type="entry name" value="S-METHYL-5'-THIOADENOSINE PHOSPHORYLASE"/>
    <property type="match status" value="1"/>
</dbReference>
<evidence type="ECO:0000313" key="7">
    <source>
        <dbReference type="Proteomes" id="UP000280881"/>
    </source>
</evidence>
<dbReference type="EMBL" id="RBIE01000001">
    <property type="protein sequence ID" value="RKQ63283.1"/>
    <property type="molecule type" value="Genomic_DNA"/>
</dbReference>
<evidence type="ECO:0000256" key="1">
    <source>
        <dbReference type="ARBA" id="ARBA00022676"/>
    </source>
</evidence>
<sequence>MKIGVIGGSGLYNIEGLKEVKEIRLETPFGEPSDAYIYGKLGDKEVYFLPRHGRGHVYLPSEVPYRANIYGFKMLGVDCIISVSAVGSMREEIKPGDFVIVTQYFDRTKNRPSTFFGNGIVAHIPFDTPTCPYLNKVVHEACIAEGIPVHREGTYICIEGPQFSTKAESKIYRSWGVDVIGMTNIPEAKLAREAEIPYSAVALATDYDVWKEGEEVNVEKVLQTMARNIENAKKMLKRVIETIKPEDIENSPAKTALVGAIQTKPEFISEEVKKRLWLLLKDRI</sequence>
<keyword evidence="7" id="KW-1185">Reference proteome</keyword>
<protein>
    <recommendedName>
        <fullName evidence="4">S-methyl-5'-thioadenosine phosphorylase</fullName>
        <ecNumber evidence="4">2.4.2.28</ecNumber>
    </recommendedName>
    <alternativeName>
        <fullName evidence="4">5'-methylthioadenosine phosphorylase</fullName>
        <shortName evidence="4">MTA phosphorylase</shortName>
        <shortName evidence="4">MTAP</shortName>
    </alternativeName>
</protein>
<dbReference type="SUPFAM" id="SSF53167">
    <property type="entry name" value="Purine and uridine phosphorylases"/>
    <property type="match status" value="1"/>
</dbReference>
<accession>A0A420W7K6</accession>
<dbReference type="Pfam" id="PF01048">
    <property type="entry name" value="PNP_UDP_1"/>
    <property type="match status" value="1"/>
</dbReference>
<dbReference type="GO" id="GO:0017061">
    <property type="term" value="F:S-methyl-5-thioadenosine phosphorylase activity"/>
    <property type="evidence" value="ECO:0007669"/>
    <property type="project" value="UniProtKB-UniRule"/>
</dbReference>
<evidence type="ECO:0000256" key="4">
    <source>
        <dbReference type="HAMAP-Rule" id="MF_01963"/>
    </source>
</evidence>
<dbReference type="Gene3D" id="3.40.50.1580">
    <property type="entry name" value="Nucleoside phosphorylase domain"/>
    <property type="match status" value="1"/>
</dbReference>
<comment type="catalytic activity">
    <reaction evidence="4">
        <text>S-methyl-5'-thioadenosine + phosphate = 5-(methylsulfanyl)-alpha-D-ribose 1-phosphate + adenine</text>
        <dbReference type="Rhea" id="RHEA:11852"/>
        <dbReference type="ChEBI" id="CHEBI:16708"/>
        <dbReference type="ChEBI" id="CHEBI:17509"/>
        <dbReference type="ChEBI" id="CHEBI:43474"/>
        <dbReference type="ChEBI" id="CHEBI:58533"/>
        <dbReference type="EC" id="2.4.2.28"/>
    </reaction>
</comment>
<feature type="site" description="Important for substrate specificity" evidence="4">
    <location>
        <position position="164"/>
    </location>
</feature>
<name>A0A420W7K6_9BACT</name>
<comment type="pathway">
    <text evidence="4">Amino-acid biosynthesis; L-methionine biosynthesis via salvage pathway; S-methyl-5-thio-alpha-D-ribose 1-phosphate from S-methyl-5'-thioadenosine (phosphorylase route): step 1/1.</text>
</comment>
<dbReference type="FunFam" id="3.40.50.1580:FF:000012">
    <property type="entry name" value="Probable 6-oxopurine nucleoside phosphorylase"/>
    <property type="match status" value="1"/>
</dbReference>
<dbReference type="GO" id="GO:0019509">
    <property type="term" value="P:L-methionine salvage from methylthioadenosine"/>
    <property type="evidence" value="ECO:0007669"/>
    <property type="project" value="UniProtKB-UniRule"/>
</dbReference>
<dbReference type="AlphaFoldDB" id="A0A420W7K6"/>
<feature type="site" description="Important for substrate specificity" evidence="4">
    <location>
        <position position="218"/>
    </location>
</feature>
<dbReference type="OrthoDB" id="1523230at2"/>
<dbReference type="InterPro" id="IPR010044">
    <property type="entry name" value="MTAP"/>
</dbReference>
<evidence type="ECO:0000259" key="5">
    <source>
        <dbReference type="Pfam" id="PF01048"/>
    </source>
</evidence>
<dbReference type="Proteomes" id="UP000280881">
    <property type="component" value="Unassembled WGS sequence"/>
</dbReference>
<feature type="binding site" evidence="4">
    <location>
        <position position="182"/>
    </location>
    <ligand>
        <name>substrate</name>
    </ligand>
</feature>
<feature type="binding site" evidence="4">
    <location>
        <begin position="84"/>
        <end position="85"/>
    </location>
    <ligand>
        <name>phosphate</name>
        <dbReference type="ChEBI" id="CHEBI:43474"/>
    </ligand>
</feature>
<dbReference type="UniPathway" id="UPA00904">
    <property type="reaction ID" value="UER00873"/>
</dbReference>
<feature type="binding site" evidence="4">
    <location>
        <position position="183"/>
    </location>
    <ligand>
        <name>phosphate</name>
        <dbReference type="ChEBI" id="CHEBI:43474"/>
    </ligand>
</feature>
<keyword evidence="3 4" id="KW-0660">Purine salvage</keyword>
<dbReference type="GO" id="GO:0006166">
    <property type="term" value="P:purine ribonucleoside salvage"/>
    <property type="evidence" value="ECO:0007669"/>
    <property type="project" value="UniProtKB-KW"/>
</dbReference>
<evidence type="ECO:0000256" key="3">
    <source>
        <dbReference type="ARBA" id="ARBA00022726"/>
    </source>
</evidence>
<dbReference type="HAMAP" id="MF_01963">
    <property type="entry name" value="MTAP"/>
    <property type="match status" value="1"/>
</dbReference>
<dbReference type="PANTHER" id="PTHR42679">
    <property type="entry name" value="S-METHYL-5'-THIOADENOSINE PHOSPHORYLASE"/>
    <property type="match status" value="1"/>
</dbReference>
<dbReference type="EC" id="2.4.2.28" evidence="4"/>